<feature type="non-terminal residue" evidence="1">
    <location>
        <position position="305"/>
    </location>
</feature>
<proteinExistence type="predicted"/>
<feature type="non-terminal residue" evidence="1">
    <location>
        <position position="1"/>
    </location>
</feature>
<name>A0ABP0P6F5_9DINO</name>
<gene>
    <name evidence="1" type="ORF">SCF082_LOCUS35108</name>
</gene>
<organism evidence="1 2">
    <name type="scientific">Durusdinium trenchii</name>
    <dbReference type="NCBI Taxonomy" id="1381693"/>
    <lineage>
        <taxon>Eukaryota</taxon>
        <taxon>Sar</taxon>
        <taxon>Alveolata</taxon>
        <taxon>Dinophyceae</taxon>
        <taxon>Suessiales</taxon>
        <taxon>Symbiodiniaceae</taxon>
        <taxon>Durusdinium</taxon>
    </lineage>
</organism>
<evidence type="ECO:0000313" key="1">
    <source>
        <dbReference type="EMBL" id="CAK9070654.1"/>
    </source>
</evidence>
<comment type="caution">
    <text evidence="1">The sequence shown here is derived from an EMBL/GenBank/DDBJ whole genome shotgun (WGS) entry which is preliminary data.</text>
</comment>
<accession>A0ABP0P6F5</accession>
<keyword evidence="2" id="KW-1185">Reference proteome</keyword>
<dbReference type="PANTHER" id="PTHR33546">
    <property type="entry name" value="LARGE, MULTIFUNCTIONAL SECRETED PROTEIN-RELATED"/>
    <property type="match status" value="1"/>
</dbReference>
<reference evidence="1 2" key="1">
    <citation type="submission" date="2024-02" db="EMBL/GenBank/DDBJ databases">
        <authorList>
            <person name="Chen Y."/>
            <person name="Shah S."/>
            <person name="Dougan E. K."/>
            <person name="Thang M."/>
            <person name="Chan C."/>
        </authorList>
    </citation>
    <scope>NUCLEOTIDE SEQUENCE [LARGE SCALE GENOMIC DNA]</scope>
</reference>
<dbReference type="Proteomes" id="UP001642464">
    <property type="component" value="Unassembled WGS sequence"/>
</dbReference>
<dbReference type="PANTHER" id="PTHR33546:SF1">
    <property type="entry name" value="LARGE, MULTIFUNCTIONAL SECRETED PROTEIN"/>
    <property type="match status" value="1"/>
</dbReference>
<dbReference type="EMBL" id="CAXAMM010033036">
    <property type="protein sequence ID" value="CAK9070654.1"/>
    <property type="molecule type" value="Genomic_DNA"/>
</dbReference>
<evidence type="ECO:0000313" key="2">
    <source>
        <dbReference type="Proteomes" id="UP001642464"/>
    </source>
</evidence>
<dbReference type="NCBIfam" id="TIGR02603">
    <property type="entry name" value="CxxCH_TIGR02603"/>
    <property type="match status" value="1"/>
</dbReference>
<dbReference type="InterPro" id="IPR013427">
    <property type="entry name" value="Haem-bd_dom_put"/>
</dbReference>
<protein>
    <submittedName>
        <fullName evidence="1">Uncharacterized protein</fullName>
    </submittedName>
</protein>
<sequence length="305" mass="34370">QTIGPELTGSNRRNLHYLLSNVIDPSASVPRDFRLTVVATVDGRVVTGMLTAQSSGSVTIRTTNATVRIARDDVEELRTLPTSMMPDGLLDKLDEAQVRDLIAWMMSDGLAPPGSTTSVPPFRVIYSNDTTHTLSCLRPEERRRVGFTDGLLRKSITEAGGVDAHFLQPGLGWIPWWQSKIYSPEDHQQWLRETYGINGISLPMRYLLDGGDMLQTLVDTCREIGVAPFLSFRLNDGHHTRDLAAALEQGRPTPKMARHYWENYQAFRIGPDVTDWGESVFDWAIPEVRDYKFSLMEEACRNYDI</sequence>